<evidence type="ECO:0000256" key="1">
    <source>
        <dbReference type="SAM" id="MobiDB-lite"/>
    </source>
</evidence>
<feature type="non-terminal residue" evidence="2">
    <location>
        <position position="1"/>
    </location>
</feature>
<dbReference type="AlphaFoldDB" id="A0A6H5GD35"/>
<sequence length="167" mass="18378">YSDSRHSKQRFSDCQCRAPYPTRSHGSNRRSSRTPSPSYGGVKSPRDRRSCDNKTPCSSVECASAMWADSWIGHPFDPIGCLFHVLAEASLVHDDQFPRAPSLPILENQADSDDPLSGVLSSYPRWFTLGHIETQQCALASTMLSASKGWPLRWSPSSSPPSAQQPA</sequence>
<gene>
    <name evidence="2" type="ORF">NTEN_LOCUS6567</name>
</gene>
<protein>
    <submittedName>
        <fullName evidence="2">Uncharacterized protein</fullName>
    </submittedName>
</protein>
<evidence type="ECO:0000313" key="2">
    <source>
        <dbReference type="EMBL" id="CAB0000780.1"/>
    </source>
</evidence>
<accession>A0A6H5GD35</accession>
<dbReference type="Proteomes" id="UP000479000">
    <property type="component" value="Unassembled WGS sequence"/>
</dbReference>
<reference evidence="2 3" key="1">
    <citation type="submission" date="2020-02" db="EMBL/GenBank/DDBJ databases">
        <authorList>
            <person name="Ferguson B K."/>
        </authorList>
    </citation>
    <scope>NUCLEOTIDE SEQUENCE [LARGE SCALE GENOMIC DNA]</scope>
</reference>
<proteinExistence type="predicted"/>
<dbReference type="OrthoDB" id="10013584at2759"/>
<name>A0A6H5GD35_9HEMI</name>
<evidence type="ECO:0000313" key="3">
    <source>
        <dbReference type="Proteomes" id="UP000479000"/>
    </source>
</evidence>
<dbReference type="EMBL" id="CADCXU010009911">
    <property type="protein sequence ID" value="CAB0000780.1"/>
    <property type="molecule type" value="Genomic_DNA"/>
</dbReference>
<keyword evidence="3" id="KW-1185">Reference proteome</keyword>
<organism evidence="2 3">
    <name type="scientific">Nesidiocoris tenuis</name>
    <dbReference type="NCBI Taxonomy" id="355587"/>
    <lineage>
        <taxon>Eukaryota</taxon>
        <taxon>Metazoa</taxon>
        <taxon>Ecdysozoa</taxon>
        <taxon>Arthropoda</taxon>
        <taxon>Hexapoda</taxon>
        <taxon>Insecta</taxon>
        <taxon>Pterygota</taxon>
        <taxon>Neoptera</taxon>
        <taxon>Paraneoptera</taxon>
        <taxon>Hemiptera</taxon>
        <taxon>Heteroptera</taxon>
        <taxon>Panheteroptera</taxon>
        <taxon>Cimicomorpha</taxon>
        <taxon>Miridae</taxon>
        <taxon>Dicyphina</taxon>
        <taxon>Nesidiocoris</taxon>
    </lineage>
</organism>
<feature type="region of interest" description="Disordered" evidence="1">
    <location>
        <begin position="1"/>
        <end position="55"/>
    </location>
</feature>